<keyword evidence="3" id="KW-1003">Cell membrane</keyword>
<evidence type="ECO:0000256" key="1">
    <source>
        <dbReference type="ARBA" id="ARBA00004236"/>
    </source>
</evidence>
<dbReference type="Pfam" id="PF00026">
    <property type="entry name" value="Asp"/>
    <property type="match status" value="1"/>
</dbReference>
<gene>
    <name evidence="16" type="ORF">AAL_05071</name>
</gene>
<feature type="active site" evidence="11">
    <location>
        <position position="146"/>
    </location>
</feature>
<comment type="similarity">
    <text evidence="2">Belongs to the peptidase A1 family.</text>
</comment>
<evidence type="ECO:0000256" key="4">
    <source>
        <dbReference type="ARBA" id="ARBA00022670"/>
    </source>
</evidence>
<dbReference type="FunFam" id="2.40.70.10:FF:000060">
    <property type="entry name" value="Aspartic-type endopeptidase ctsD"/>
    <property type="match status" value="1"/>
</dbReference>
<dbReference type="CDD" id="cd05471">
    <property type="entry name" value="pepsin_like"/>
    <property type="match status" value="1"/>
</dbReference>
<feature type="chain" id="PRO_5007878154" evidence="14">
    <location>
        <begin position="19"/>
        <end position="549"/>
    </location>
</feature>
<dbReference type="InterPro" id="IPR001461">
    <property type="entry name" value="Aspartic_peptidase_A1"/>
</dbReference>
<dbReference type="GO" id="GO:0004190">
    <property type="term" value="F:aspartic-type endopeptidase activity"/>
    <property type="evidence" value="ECO:0007669"/>
    <property type="project" value="UniProtKB-KW"/>
</dbReference>
<feature type="compositionally biased region" description="Polar residues" evidence="13">
    <location>
        <begin position="92"/>
        <end position="102"/>
    </location>
</feature>
<proteinExistence type="inferred from homology"/>
<feature type="disulfide bond" evidence="12">
    <location>
        <begin position="159"/>
        <end position="164"/>
    </location>
</feature>
<feature type="active site" evidence="11">
    <location>
        <position position="325"/>
    </location>
</feature>
<dbReference type="FunFam" id="2.40.70.10:FF:000085">
    <property type="entry name" value="Aspartic-type endopeptidase (CtsD), putative"/>
    <property type="match status" value="1"/>
</dbReference>
<feature type="signal peptide" evidence="14">
    <location>
        <begin position="1"/>
        <end position="18"/>
    </location>
</feature>
<keyword evidence="17" id="KW-1185">Reference proteome</keyword>
<dbReference type="OrthoDB" id="660550at2759"/>
<evidence type="ECO:0000313" key="17">
    <source>
        <dbReference type="Proteomes" id="UP000078544"/>
    </source>
</evidence>
<dbReference type="STRING" id="1081109.A0A166P864"/>
<keyword evidence="9" id="KW-0325">Glycoprotein</keyword>
<comment type="subcellular location">
    <subcellularLocation>
        <location evidence="1">Cell membrane</location>
    </subcellularLocation>
</comment>
<evidence type="ECO:0000256" key="3">
    <source>
        <dbReference type="ARBA" id="ARBA00022475"/>
    </source>
</evidence>
<evidence type="ECO:0000256" key="12">
    <source>
        <dbReference type="PIRSR" id="PIRSR601461-2"/>
    </source>
</evidence>
<dbReference type="Gene3D" id="2.40.70.10">
    <property type="entry name" value="Acid Proteases"/>
    <property type="match status" value="2"/>
</dbReference>
<accession>A0A166P864</accession>
<organism evidence="16 17">
    <name type="scientific">Moelleriella libera RCEF 2490</name>
    <dbReference type="NCBI Taxonomy" id="1081109"/>
    <lineage>
        <taxon>Eukaryota</taxon>
        <taxon>Fungi</taxon>
        <taxon>Dikarya</taxon>
        <taxon>Ascomycota</taxon>
        <taxon>Pezizomycotina</taxon>
        <taxon>Sordariomycetes</taxon>
        <taxon>Hypocreomycetidae</taxon>
        <taxon>Hypocreales</taxon>
        <taxon>Clavicipitaceae</taxon>
        <taxon>Moelleriella</taxon>
    </lineage>
</organism>
<keyword evidence="6" id="KW-0064">Aspartyl protease</keyword>
<protein>
    <submittedName>
        <fullName evidence="16">Peptidase A1</fullName>
    </submittedName>
</protein>
<feature type="region of interest" description="Disordered" evidence="13">
    <location>
        <begin position="88"/>
        <end position="108"/>
    </location>
</feature>
<dbReference type="GO" id="GO:0005886">
    <property type="term" value="C:plasma membrane"/>
    <property type="evidence" value="ECO:0007669"/>
    <property type="project" value="UniProtKB-SubCell"/>
</dbReference>
<name>A0A166P864_9HYPO</name>
<feature type="region of interest" description="Disordered" evidence="13">
    <location>
        <begin position="434"/>
        <end position="525"/>
    </location>
</feature>
<keyword evidence="12" id="KW-1015">Disulfide bond</keyword>
<evidence type="ECO:0000256" key="14">
    <source>
        <dbReference type="SAM" id="SignalP"/>
    </source>
</evidence>
<keyword evidence="7" id="KW-0378">Hydrolase</keyword>
<feature type="domain" description="Peptidase A1" evidence="15">
    <location>
        <begin position="128"/>
        <end position="430"/>
    </location>
</feature>
<evidence type="ECO:0000256" key="13">
    <source>
        <dbReference type="SAM" id="MobiDB-lite"/>
    </source>
</evidence>
<dbReference type="EMBL" id="AZGY01000010">
    <property type="protein sequence ID" value="KZZ94960.1"/>
    <property type="molecule type" value="Genomic_DNA"/>
</dbReference>
<dbReference type="PANTHER" id="PTHR47966:SF75">
    <property type="entry name" value="ENDOPEPTIDASE (CTSD), PUTATIVE (AFU_ORTHOLOGUE AFUA_4G07040)-RELATED"/>
    <property type="match status" value="1"/>
</dbReference>
<evidence type="ECO:0000256" key="6">
    <source>
        <dbReference type="ARBA" id="ARBA00022750"/>
    </source>
</evidence>
<evidence type="ECO:0000256" key="7">
    <source>
        <dbReference type="ARBA" id="ARBA00022801"/>
    </source>
</evidence>
<feature type="compositionally biased region" description="Low complexity" evidence="13">
    <location>
        <begin position="434"/>
        <end position="469"/>
    </location>
</feature>
<dbReference type="PROSITE" id="PS51767">
    <property type="entry name" value="PEPTIDASE_A1"/>
    <property type="match status" value="1"/>
</dbReference>
<dbReference type="PRINTS" id="PR00792">
    <property type="entry name" value="PEPSIN"/>
</dbReference>
<evidence type="ECO:0000259" key="15">
    <source>
        <dbReference type="PROSITE" id="PS51767"/>
    </source>
</evidence>
<dbReference type="InterPro" id="IPR033121">
    <property type="entry name" value="PEPTIDASE_A1"/>
</dbReference>
<dbReference type="InterPro" id="IPR034164">
    <property type="entry name" value="Pepsin-like_dom"/>
</dbReference>
<reference evidence="16 17" key="1">
    <citation type="journal article" date="2016" name="Genome Biol. Evol.">
        <title>Divergent and convergent evolution of fungal pathogenicity.</title>
        <authorList>
            <person name="Shang Y."/>
            <person name="Xiao G."/>
            <person name="Zheng P."/>
            <person name="Cen K."/>
            <person name="Zhan S."/>
            <person name="Wang C."/>
        </authorList>
    </citation>
    <scope>NUCLEOTIDE SEQUENCE [LARGE SCALE GENOMIC DNA]</scope>
    <source>
        <strain evidence="16 17">RCEF 2490</strain>
    </source>
</reference>
<evidence type="ECO:0000256" key="9">
    <source>
        <dbReference type="ARBA" id="ARBA00023180"/>
    </source>
</evidence>
<keyword evidence="10" id="KW-0449">Lipoprotein</keyword>
<keyword evidence="8" id="KW-0472">Membrane</keyword>
<dbReference type="Proteomes" id="UP000078544">
    <property type="component" value="Unassembled WGS sequence"/>
</dbReference>
<evidence type="ECO:0000256" key="5">
    <source>
        <dbReference type="ARBA" id="ARBA00022729"/>
    </source>
</evidence>
<comment type="caution">
    <text evidence="16">The sequence shown here is derived from an EMBL/GenBank/DDBJ whole genome shotgun (WGS) entry which is preliminary data.</text>
</comment>
<dbReference type="SUPFAM" id="SSF50630">
    <property type="entry name" value="Acid proteases"/>
    <property type="match status" value="1"/>
</dbReference>
<sequence>MIAAVLLRLAFWVSCVSAFFPFVPAWVKEREEHATIAAAGRRSISSVAQDGFAFAIERRASENNDSTVVRAMRQAQWLSSKFHHRRAKTAGEASTTKRNGNTYPVVEAKPPTASMATGISQDGTDYSYFVKARVGSKGKELYLLLDTGAGSSWVMGSTCSDQPCTMHNTFGPGDSNTYNDNQKPFSISYGTGKVEGNLVTDTISVAGISVKYSFGLASKASDDFTRFAFDGILGMSMSLGSGDNFLKRLADDKKLDKNLFGVALNRASDGTSGEIRIGATNPDKYTGPIGYTPLGTKDGDWSIPIDDMTYDGKKAGCGGVLAYLDTGTSFIFGPADLVKKLHAVIPGSASVDKFSYRVPCDSNKVLTFTFSGVEYKLSPKDWIAPKDDSGQCTSNIYAREVVAGAWLLGDAFLKNVYTIFDKDQQRIGLAVTAGAQSSSSASASPSAGTGTGTGTSSSGPPGQSASGSTMISTSLPTSSAVVSQSTSSSGGIKPPLGLNGHETGGGPSPTGSAAKPSKTSDSSATPLKARTQVIIALFALASTVIAMLS</sequence>
<evidence type="ECO:0000256" key="2">
    <source>
        <dbReference type="ARBA" id="ARBA00007447"/>
    </source>
</evidence>
<dbReference type="AlphaFoldDB" id="A0A166P864"/>
<evidence type="ECO:0000313" key="16">
    <source>
        <dbReference type="EMBL" id="KZZ94960.1"/>
    </source>
</evidence>
<feature type="compositionally biased region" description="Low complexity" evidence="13">
    <location>
        <begin position="477"/>
        <end position="489"/>
    </location>
</feature>
<dbReference type="InterPro" id="IPR021109">
    <property type="entry name" value="Peptidase_aspartic_dom_sf"/>
</dbReference>
<keyword evidence="5 14" id="KW-0732">Signal</keyword>
<dbReference type="GO" id="GO:0006508">
    <property type="term" value="P:proteolysis"/>
    <property type="evidence" value="ECO:0007669"/>
    <property type="project" value="UniProtKB-KW"/>
</dbReference>
<keyword evidence="4" id="KW-0645">Protease</keyword>
<dbReference type="PANTHER" id="PTHR47966">
    <property type="entry name" value="BETA-SITE APP-CLEAVING ENZYME, ISOFORM A-RELATED"/>
    <property type="match status" value="1"/>
</dbReference>
<evidence type="ECO:0000256" key="8">
    <source>
        <dbReference type="ARBA" id="ARBA00023136"/>
    </source>
</evidence>
<evidence type="ECO:0000256" key="10">
    <source>
        <dbReference type="ARBA" id="ARBA00023288"/>
    </source>
</evidence>
<evidence type="ECO:0000256" key="11">
    <source>
        <dbReference type="PIRSR" id="PIRSR601461-1"/>
    </source>
</evidence>